<dbReference type="Pfam" id="PF03883">
    <property type="entry name" value="H2O2_YaaD"/>
    <property type="match status" value="1"/>
</dbReference>
<evidence type="ECO:0000256" key="1">
    <source>
        <dbReference type="HAMAP-Rule" id="MF_00652"/>
    </source>
</evidence>
<evidence type="ECO:0000313" key="2">
    <source>
        <dbReference type="EMBL" id="MBY0759827.1"/>
    </source>
</evidence>
<sequence length="254" mass="29217">MKIIISPAKKMRKNTDAIMWESEPILLEETKVLKSWLASLSYEELKSLWKCSDKIAEVNFQRIQHMQLDRNRTAALLAYEGIQYQYMAPEVFSDDAWTYVQEHLRILSGFYGVLRPLDGIVPYRLEMQAKPGPGGCADLYAYWGKKICDTLIKDEECILNLASAEYAKCISRYLPDTVRMVTCIFAEEKNGKYVQAGTMAKMARGEMTRYLAENQIQKLEEIKQFGGLDFCFAPEKSSDKELIFLRQSEKIALT</sequence>
<name>A0ABS7LB53_9FIRM</name>
<dbReference type="RefSeq" id="WP_087202525.1">
    <property type="nucleotide sequence ID" value="NZ_CP173660.1"/>
</dbReference>
<organism evidence="2 3">
    <name type="scientific">Sellimonas caecigallum</name>
    <dbReference type="NCBI Taxonomy" id="2592333"/>
    <lineage>
        <taxon>Bacteria</taxon>
        <taxon>Bacillati</taxon>
        <taxon>Bacillota</taxon>
        <taxon>Clostridia</taxon>
        <taxon>Lachnospirales</taxon>
        <taxon>Lachnospiraceae</taxon>
        <taxon>Sellimonas</taxon>
    </lineage>
</organism>
<reference evidence="2 3" key="1">
    <citation type="journal article" date="2020" name="New Microbes New Infect">
        <title>Sellimonas caecigallum sp. nov., description and genome sequence of a new member of the Sellimonas genus isolated from the cecum of feral chicken.</title>
        <authorList>
            <person name="Wongkuna S."/>
            <person name="Ghimire S."/>
            <person name="Antony L."/>
            <person name="Chankhamhaengdecha S."/>
            <person name="Janvilisri T."/>
            <person name="Scaria J."/>
        </authorList>
    </citation>
    <scope>NUCLEOTIDE SEQUENCE [LARGE SCALE GENOMIC DNA]</scope>
    <source>
        <strain evidence="2 3">SW451</strain>
    </source>
</reference>
<proteinExistence type="inferred from homology"/>
<dbReference type="HAMAP" id="MF_00652">
    <property type="entry name" value="UPF0246"/>
    <property type="match status" value="1"/>
</dbReference>
<comment type="similarity">
    <text evidence="1">Belongs to the UPF0246 family.</text>
</comment>
<keyword evidence="3" id="KW-1185">Reference proteome</keyword>
<dbReference type="NCBIfam" id="NF002543">
    <property type="entry name" value="PRK02101.1-4"/>
    <property type="match status" value="1"/>
</dbReference>
<dbReference type="Proteomes" id="UP000779049">
    <property type="component" value="Unassembled WGS sequence"/>
</dbReference>
<comment type="caution">
    <text evidence="2">The sequence shown here is derived from an EMBL/GenBank/DDBJ whole genome shotgun (WGS) entry which is preliminary data.</text>
</comment>
<protein>
    <recommendedName>
        <fullName evidence="1">UPF0246 protein FLB61_12210</fullName>
    </recommendedName>
</protein>
<evidence type="ECO:0000313" key="3">
    <source>
        <dbReference type="Proteomes" id="UP000779049"/>
    </source>
</evidence>
<gene>
    <name evidence="2" type="primary">yaaA</name>
    <name evidence="2" type="ORF">FLB61_12210</name>
</gene>
<dbReference type="PANTHER" id="PTHR30283:SF4">
    <property type="entry name" value="PEROXIDE STRESS RESISTANCE PROTEIN YAAA"/>
    <property type="match status" value="1"/>
</dbReference>
<dbReference type="InterPro" id="IPR005583">
    <property type="entry name" value="YaaA"/>
</dbReference>
<accession>A0ABS7LB53</accession>
<dbReference type="PANTHER" id="PTHR30283">
    <property type="entry name" value="PEROXIDE STRESS RESPONSE PROTEIN YAAA"/>
    <property type="match status" value="1"/>
</dbReference>
<dbReference type="EMBL" id="VIRV01000028">
    <property type="protein sequence ID" value="MBY0759827.1"/>
    <property type="molecule type" value="Genomic_DNA"/>
</dbReference>